<evidence type="ECO:0000313" key="1">
    <source>
        <dbReference type="EMBL" id="MDT2947094.1"/>
    </source>
</evidence>
<reference evidence="1" key="1">
    <citation type="submission" date="2023-03" db="EMBL/GenBank/DDBJ databases">
        <authorList>
            <person name="Shen W."/>
            <person name="Cai J."/>
        </authorList>
    </citation>
    <scope>NUCLEOTIDE SEQUENCE</scope>
    <source>
        <strain evidence="1">Y37</strain>
    </source>
</reference>
<accession>A0AAW8UIX6</accession>
<dbReference type="EMBL" id="JARQDL010000019">
    <property type="protein sequence ID" value="MDT2947094.1"/>
    <property type="molecule type" value="Genomic_DNA"/>
</dbReference>
<name>A0AAW8UIX6_9LACT</name>
<dbReference type="AlphaFoldDB" id="A0AAW8UIX6"/>
<gene>
    <name evidence="1" type="ORF">P7I04_13810</name>
</gene>
<organism evidence="1 2">
    <name type="scientific">Lactococcus lactis</name>
    <dbReference type="NCBI Taxonomy" id="1358"/>
    <lineage>
        <taxon>Bacteria</taxon>
        <taxon>Bacillati</taxon>
        <taxon>Bacillota</taxon>
        <taxon>Bacilli</taxon>
        <taxon>Lactobacillales</taxon>
        <taxon>Streptococcaceae</taxon>
        <taxon>Lactococcus</taxon>
    </lineage>
</organism>
<comment type="caution">
    <text evidence="1">The sequence shown here is derived from an EMBL/GenBank/DDBJ whole genome shotgun (WGS) entry which is preliminary data.</text>
</comment>
<evidence type="ECO:0000313" key="2">
    <source>
        <dbReference type="Proteomes" id="UP001250218"/>
    </source>
</evidence>
<sequence length="162" mass="19075">MPREYKTVRLSYEAKVWIDDLIIHRNEQLQLALKENMLNTSKLEELLFNSQKKLLDGLSINVGLKVTNGSVIEQAYRKTVEDKENKLTIEQWREFADRLEIDKKHVINKDIETVTPRLYLSTDIIQGLENLRYELKREGRGIPRLSYIIKLVVFSYHTMLGL</sequence>
<protein>
    <submittedName>
        <fullName evidence="1">Uncharacterized protein</fullName>
    </submittedName>
</protein>
<dbReference type="Proteomes" id="UP001250218">
    <property type="component" value="Unassembled WGS sequence"/>
</dbReference>
<proteinExistence type="predicted"/>
<dbReference type="RefSeq" id="WP_096040042.1">
    <property type="nucleotide sequence ID" value="NZ_JARQDC010000021.1"/>
</dbReference>